<organism evidence="9">
    <name type="scientific">Picea sitchensis</name>
    <name type="common">Sitka spruce</name>
    <name type="synonym">Pinus sitchensis</name>
    <dbReference type="NCBI Taxonomy" id="3332"/>
    <lineage>
        <taxon>Eukaryota</taxon>
        <taxon>Viridiplantae</taxon>
        <taxon>Streptophyta</taxon>
        <taxon>Embryophyta</taxon>
        <taxon>Tracheophyta</taxon>
        <taxon>Spermatophyta</taxon>
        <taxon>Pinopsida</taxon>
        <taxon>Pinidae</taxon>
        <taxon>Conifers I</taxon>
        <taxon>Pinales</taxon>
        <taxon>Pinaceae</taxon>
        <taxon>Picea</taxon>
    </lineage>
</organism>
<protein>
    <recommendedName>
        <fullName evidence="7">GAGA-binding transcriptional activator</fullName>
    </recommendedName>
</protein>
<dbReference type="PANTHER" id="PTHR31421">
    <property type="entry name" value="PROTEIN BASIC PENTACYSTEINE3"/>
    <property type="match status" value="1"/>
</dbReference>
<evidence type="ECO:0000256" key="8">
    <source>
        <dbReference type="SAM" id="MobiDB-lite"/>
    </source>
</evidence>
<dbReference type="InterPro" id="IPR010409">
    <property type="entry name" value="GAGA-bd_tscrpt_act"/>
</dbReference>
<dbReference type="EMBL" id="EF677529">
    <property type="protein sequence ID" value="ABR17349.1"/>
    <property type="molecule type" value="mRNA"/>
</dbReference>
<keyword evidence="3 7" id="KW-0805">Transcription regulation</keyword>
<dbReference type="SMART" id="SM01226">
    <property type="entry name" value="GAGA_bind"/>
    <property type="match status" value="1"/>
</dbReference>
<dbReference type="Pfam" id="PF06217">
    <property type="entry name" value="GAGA_bind"/>
    <property type="match status" value="1"/>
</dbReference>
<dbReference type="PANTHER" id="PTHR31421:SF22">
    <property type="entry name" value="PROTEIN BASIC PENTACYSTEINE3"/>
    <property type="match status" value="1"/>
</dbReference>
<name>B8LNW9_PICSI</name>
<comment type="subcellular location">
    <subcellularLocation>
        <location evidence="1 7">Nucleus</location>
    </subcellularLocation>
</comment>
<evidence type="ECO:0000256" key="1">
    <source>
        <dbReference type="ARBA" id="ARBA00004123"/>
    </source>
</evidence>
<keyword evidence="5 7" id="KW-0804">Transcription</keyword>
<dbReference type="GO" id="GO:0043565">
    <property type="term" value="F:sequence-specific DNA binding"/>
    <property type="evidence" value="ECO:0007669"/>
    <property type="project" value="TreeGrafter"/>
</dbReference>
<evidence type="ECO:0000256" key="6">
    <source>
        <dbReference type="ARBA" id="ARBA00023242"/>
    </source>
</evidence>
<evidence type="ECO:0000256" key="7">
    <source>
        <dbReference type="RuleBase" id="RU367160"/>
    </source>
</evidence>
<proteinExistence type="evidence at transcript level"/>
<dbReference type="AlphaFoldDB" id="B8LNW9"/>
<evidence type="ECO:0000256" key="3">
    <source>
        <dbReference type="ARBA" id="ARBA00023015"/>
    </source>
</evidence>
<evidence type="ECO:0000256" key="5">
    <source>
        <dbReference type="ARBA" id="ARBA00023163"/>
    </source>
</evidence>
<evidence type="ECO:0000256" key="2">
    <source>
        <dbReference type="ARBA" id="ARBA00007911"/>
    </source>
</evidence>
<keyword evidence="4 7" id="KW-0238">DNA-binding</keyword>
<keyword evidence="6 7" id="KW-0539">Nucleus</keyword>
<dbReference type="GO" id="GO:0003700">
    <property type="term" value="F:DNA-binding transcription factor activity"/>
    <property type="evidence" value="ECO:0007669"/>
    <property type="project" value="UniProtKB-UniRule"/>
</dbReference>
<evidence type="ECO:0000256" key="4">
    <source>
        <dbReference type="ARBA" id="ARBA00023125"/>
    </source>
</evidence>
<reference evidence="9" key="1">
    <citation type="submission" date="2007-06" db="EMBL/GenBank/DDBJ databases">
        <title>Full length cDNA sequences from Sitka Spruce (Picea sitchensis).</title>
        <authorList>
            <person name="Ralph S.G."/>
            <person name="Chun H.E."/>
            <person name="Liao N."/>
            <person name="Ali J."/>
            <person name="Reid K."/>
            <person name="Kolosova N."/>
            <person name="Cooper N."/>
            <person name="Cullis C."/>
            <person name="Jancsik S."/>
            <person name="Moore R."/>
            <person name="Mayo M."/>
            <person name="Wagner S."/>
            <person name="Holt R.A."/>
            <person name="Jones S.J.M."/>
            <person name="Marra M.A."/>
            <person name="Ritland C.E."/>
            <person name="Ritland K."/>
            <person name="Bohlmann J."/>
        </authorList>
    </citation>
    <scope>NUCLEOTIDE SEQUENCE</scope>
    <source>
        <tissue evidence="9">Green portion of the leader tissue</tissue>
    </source>
</reference>
<evidence type="ECO:0000313" key="9">
    <source>
        <dbReference type="EMBL" id="ABR17349.1"/>
    </source>
</evidence>
<dbReference type="GO" id="GO:0009723">
    <property type="term" value="P:response to ethylene"/>
    <property type="evidence" value="ECO:0007669"/>
    <property type="project" value="TreeGrafter"/>
</dbReference>
<comment type="similarity">
    <text evidence="2 7">Belongs to the BBR/BPC family.</text>
</comment>
<feature type="region of interest" description="Disordered" evidence="8">
    <location>
        <begin position="139"/>
        <end position="189"/>
    </location>
</feature>
<dbReference type="OMA" id="RHKMEYY"/>
<accession>B8LNW9</accession>
<dbReference type="GO" id="GO:0005634">
    <property type="term" value="C:nucleus"/>
    <property type="evidence" value="ECO:0007669"/>
    <property type="project" value="UniProtKB-SubCell"/>
</dbReference>
<comment type="function">
    <text evidence="7">Transcriptional regulator that specifically binds to GA-rich elements (GAGA-repeats) present in regulatory sequences of genes involved in developmental processes.</text>
</comment>
<sequence length="313" mass="34808">MDDDGRLDIRHWDTLEQSVKDHPGLKFMSVLAERDAAILERNTAFSEKKAAFAEKETAIFQRDVAYADRNTAILERDAAAAALDYARDGGWNGQRSLSCGTLSNAKILQVLAENPTFSAREYQTMRPINVAFPAPVLEAPPYEEPQKTAKRTSKKKDGEKESPSKRKSDGSEPKSLRQKKQRKPSVTTEEGLNGEVTVVKKEQKNLDVVINGIVFDISAMPIPVCTCTGVAQQCYRWGNGGWQSACCTTSISMYPLPMNPNRRGARVAGRKMSGGAFRKLLERLGAEGYNLNYPIDLKSYWAKHGTNKFVTIR</sequence>
<feature type="compositionally biased region" description="Basic and acidic residues" evidence="8">
    <location>
        <begin position="155"/>
        <end position="175"/>
    </location>
</feature>